<sequence>SQLVELIHVSFITSLPLVYHATFNPKRNRKKARNHLVVGQISPSYQLLFVSYIFP</sequence>
<keyword evidence="1" id="KW-0812">Transmembrane</keyword>
<feature type="transmembrane region" description="Helical" evidence="1">
    <location>
        <begin position="6"/>
        <end position="23"/>
    </location>
</feature>
<evidence type="ECO:0000256" key="1">
    <source>
        <dbReference type="SAM" id="Phobius"/>
    </source>
</evidence>
<reference evidence="2" key="1">
    <citation type="submission" date="2014-05" db="EMBL/GenBank/DDBJ databases">
        <authorList>
            <person name="Chronopoulou M."/>
        </authorList>
    </citation>
    <scope>NUCLEOTIDE SEQUENCE</scope>
    <source>
        <tissue evidence="2">Whole organism</tissue>
    </source>
</reference>
<keyword evidence="1" id="KW-1133">Transmembrane helix</keyword>
<dbReference type="AlphaFoldDB" id="A0A0K2UUM1"/>
<proteinExistence type="predicted"/>
<keyword evidence="1" id="KW-0472">Membrane</keyword>
<accession>A0A0K2UUM1</accession>
<feature type="non-terminal residue" evidence="2">
    <location>
        <position position="1"/>
    </location>
</feature>
<protein>
    <submittedName>
        <fullName evidence="2">Uncharacterized protein</fullName>
    </submittedName>
</protein>
<dbReference type="EMBL" id="HACA01024424">
    <property type="protein sequence ID" value="CDW41785.1"/>
    <property type="molecule type" value="Transcribed_RNA"/>
</dbReference>
<name>A0A0K2UUM1_LEPSM</name>
<feature type="non-terminal residue" evidence="2">
    <location>
        <position position="55"/>
    </location>
</feature>
<evidence type="ECO:0000313" key="2">
    <source>
        <dbReference type="EMBL" id="CDW41785.1"/>
    </source>
</evidence>
<organism evidence="2">
    <name type="scientific">Lepeophtheirus salmonis</name>
    <name type="common">Salmon louse</name>
    <name type="synonym">Caligus salmonis</name>
    <dbReference type="NCBI Taxonomy" id="72036"/>
    <lineage>
        <taxon>Eukaryota</taxon>
        <taxon>Metazoa</taxon>
        <taxon>Ecdysozoa</taxon>
        <taxon>Arthropoda</taxon>
        <taxon>Crustacea</taxon>
        <taxon>Multicrustacea</taxon>
        <taxon>Hexanauplia</taxon>
        <taxon>Copepoda</taxon>
        <taxon>Siphonostomatoida</taxon>
        <taxon>Caligidae</taxon>
        <taxon>Lepeophtheirus</taxon>
    </lineage>
</organism>